<dbReference type="Proteomes" id="UP000245449">
    <property type="component" value="Unassembled WGS sequence"/>
</dbReference>
<dbReference type="OrthoDB" id="9795405at2"/>
<evidence type="ECO:0000313" key="1">
    <source>
        <dbReference type="EMBL" id="PWA05816.1"/>
    </source>
</evidence>
<accession>A0A2U1JKX5</accession>
<dbReference type="PANTHER" id="PTHR42830:SF2">
    <property type="entry name" value="OSMC_OHR FAMILY PROTEIN"/>
    <property type="match status" value="1"/>
</dbReference>
<gene>
    <name evidence="1" type="ORF">DB895_05160</name>
</gene>
<dbReference type="AlphaFoldDB" id="A0A2U1JKX5"/>
<dbReference type="Pfam" id="PF02566">
    <property type="entry name" value="OsmC"/>
    <property type="match status" value="1"/>
</dbReference>
<reference evidence="1 2" key="1">
    <citation type="submission" date="2018-04" db="EMBL/GenBank/DDBJ databases">
        <title>Flavobacterium sp. nov., isolated from glacier ice.</title>
        <authorList>
            <person name="Liu Q."/>
            <person name="Xin Y.-H."/>
        </authorList>
    </citation>
    <scope>NUCLEOTIDE SEQUENCE [LARGE SCALE GENOMIC DNA]</scope>
    <source>
        <strain evidence="1 2">RB1R5</strain>
    </source>
</reference>
<protein>
    <submittedName>
        <fullName evidence="1">Osmotically inducible protein OsmC</fullName>
    </submittedName>
</protein>
<dbReference type="RefSeq" id="WP_116724301.1">
    <property type="nucleotide sequence ID" value="NZ_QCZI01000005.1"/>
</dbReference>
<organism evidence="1 2">
    <name type="scientific">Flavobacterium psychrotolerans</name>
    <dbReference type="NCBI Taxonomy" id="2169410"/>
    <lineage>
        <taxon>Bacteria</taxon>
        <taxon>Pseudomonadati</taxon>
        <taxon>Bacteroidota</taxon>
        <taxon>Flavobacteriia</taxon>
        <taxon>Flavobacteriales</taxon>
        <taxon>Flavobacteriaceae</taxon>
        <taxon>Flavobacterium</taxon>
    </lineage>
</organism>
<dbReference type="InterPro" id="IPR015946">
    <property type="entry name" value="KH_dom-like_a/b"/>
</dbReference>
<keyword evidence="2" id="KW-1185">Reference proteome</keyword>
<sequence length="148" mass="16636">MQTYEVNLKWTGRRKGLLSSPVLPQNIEVATPPDFPKGMEGIWSPEHLFAASINSCLMTTFLSIAENSKLEFISFESKSICNINNIEGKFTITEILLKPKIVIPNSQKPERAKHILEMSEKACLISNAIKTTIRLEPEIIVEHSLISK</sequence>
<proteinExistence type="predicted"/>
<dbReference type="EMBL" id="QCZI01000005">
    <property type="protein sequence ID" value="PWA05816.1"/>
    <property type="molecule type" value="Genomic_DNA"/>
</dbReference>
<dbReference type="InterPro" id="IPR052707">
    <property type="entry name" value="OsmC_Ohr_Peroxiredoxin"/>
</dbReference>
<dbReference type="Gene3D" id="3.30.300.20">
    <property type="match status" value="1"/>
</dbReference>
<dbReference type="InterPro" id="IPR003718">
    <property type="entry name" value="OsmC/Ohr_fam"/>
</dbReference>
<dbReference type="SUPFAM" id="SSF82784">
    <property type="entry name" value="OsmC-like"/>
    <property type="match status" value="1"/>
</dbReference>
<dbReference type="PANTHER" id="PTHR42830">
    <property type="entry name" value="OSMOTICALLY INDUCIBLE FAMILY PROTEIN"/>
    <property type="match status" value="1"/>
</dbReference>
<dbReference type="InterPro" id="IPR036102">
    <property type="entry name" value="OsmC/Ohrsf"/>
</dbReference>
<name>A0A2U1JKX5_9FLAO</name>
<evidence type="ECO:0000313" key="2">
    <source>
        <dbReference type="Proteomes" id="UP000245449"/>
    </source>
</evidence>
<comment type="caution">
    <text evidence="1">The sequence shown here is derived from an EMBL/GenBank/DDBJ whole genome shotgun (WGS) entry which is preliminary data.</text>
</comment>